<dbReference type="PANTHER" id="PTHR48050:SF13">
    <property type="entry name" value="STEROL 3-BETA-GLUCOSYLTRANSFERASE UGT80A2"/>
    <property type="match status" value="1"/>
</dbReference>
<dbReference type="OrthoDB" id="6620093at2"/>
<evidence type="ECO:0000313" key="2">
    <source>
        <dbReference type="EMBL" id="SDU70051.1"/>
    </source>
</evidence>
<dbReference type="RefSeq" id="WP_046769462.1">
    <property type="nucleotide sequence ID" value="NZ_KQ061233.1"/>
</dbReference>
<dbReference type="AlphaFoldDB" id="A0A1H2KNU8"/>
<dbReference type="GO" id="GO:0008194">
    <property type="term" value="F:UDP-glycosyltransferase activity"/>
    <property type="evidence" value="ECO:0007669"/>
    <property type="project" value="InterPro"/>
</dbReference>
<dbReference type="FunFam" id="3.40.50.2000:FF:000072">
    <property type="entry name" value="Glycosyl transferase"/>
    <property type="match status" value="1"/>
</dbReference>
<dbReference type="InterPro" id="IPR010610">
    <property type="entry name" value="EryCIII-like_C"/>
</dbReference>
<dbReference type="PANTHER" id="PTHR48050">
    <property type="entry name" value="STEROL 3-BETA-GLUCOSYLTRANSFERASE"/>
    <property type="match status" value="1"/>
</dbReference>
<dbReference type="GO" id="GO:0017000">
    <property type="term" value="P:antibiotic biosynthetic process"/>
    <property type="evidence" value="ECO:0007669"/>
    <property type="project" value="UniProtKB-ARBA"/>
</dbReference>
<evidence type="ECO:0000313" key="3">
    <source>
        <dbReference type="Proteomes" id="UP000182977"/>
    </source>
</evidence>
<dbReference type="Gene3D" id="3.40.50.2000">
    <property type="entry name" value="Glycogen Phosphorylase B"/>
    <property type="match status" value="2"/>
</dbReference>
<evidence type="ECO:0000259" key="1">
    <source>
        <dbReference type="Pfam" id="PF06722"/>
    </source>
</evidence>
<dbReference type="Pfam" id="PF06722">
    <property type="entry name" value="EryCIII-like_C"/>
    <property type="match status" value="1"/>
</dbReference>
<dbReference type="EMBL" id="LT629791">
    <property type="protein sequence ID" value="SDU70051.1"/>
    <property type="molecule type" value="Genomic_DNA"/>
</dbReference>
<dbReference type="STRING" id="419479.SAMN04488563_4037"/>
<accession>A0A1H2KNU8</accession>
<dbReference type="InterPro" id="IPR050426">
    <property type="entry name" value="Glycosyltransferase_28"/>
</dbReference>
<keyword evidence="3" id="KW-1185">Reference proteome</keyword>
<feature type="domain" description="Erythromycin biosynthesis protein CIII-like C-terminal" evidence="1">
    <location>
        <begin position="284"/>
        <end position="422"/>
    </location>
</feature>
<reference evidence="3" key="1">
    <citation type="submission" date="2016-10" db="EMBL/GenBank/DDBJ databases">
        <authorList>
            <person name="Varghese N."/>
            <person name="Submissions S."/>
        </authorList>
    </citation>
    <scope>NUCLEOTIDE SEQUENCE [LARGE SCALE GENOMIC DNA]</scope>
    <source>
        <strain evidence="3">DSM 45079</strain>
    </source>
</reference>
<keyword evidence="2" id="KW-0808">Transferase</keyword>
<name>A0A1H2KNU8_9ACTN</name>
<protein>
    <submittedName>
        <fullName evidence="2">UDP:flavonoid glycosyltransferase YjiC, YdhE family</fullName>
    </submittedName>
</protein>
<dbReference type="Proteomes" id="UP000182977">
    <property type="component" value="Chromosome I"/>
</dbReference>
<dbReference type="SUPFAM" id="SSF53756">
    <property type="entry name" value="UDP-Glycosyltransferase/glycogen phosphorylase"/>
    <property type="match status" value="1"/>
</dbReference>
<dbReference type="InterPro" id="IPR002213">
    <property type="entry name" value="UDP_glucos_trans"/>
</dbReference>
<organism evidence="2 3">
    <name type="scientific">Jiangella alkaliphila</name>
    <dbReference type="NCBI Taxonomy" id="419479"/>
    <lineage>
        <taxon>Bacteria</taxon>
        <taxon>Bacillati</taxon>
        <taxon>Actinomycetota</taxon>
        <taxon>Actinomycetes</taxon>
        <taxon>Jiangellales</taxon>
        <taxon>Jiangellaceae</taxon>
        <taxon>Jiangella</taxon>
    </lineage>
</organism>
<dbReference type="CDD" id="cd03784">
    <property type="entry name" value="GT1_Gtf-like"/>
    <property type="match status" value="1"/>
</dbReference>
<proteinExistence type="predicted"/>
<dbReference type="GO" id="GO:0016758">
    <property type="term" value="F:hexosyltransferase activity"/>
    <property type="evidence" value="ECO:0007669"/>
    <property type="project" value="UniProtKB-ARBA"/>
</dbReference>
<gene>
    <name evidence="2" type="ORF">SAMN04488563_4037</name>
</gene>
<sequence>MSDILIASVPIHGHVTPLLAAAAGLVERGHRVRFLTGARFASLVEETGSSFVALPAEADYDDRRLDEVIKDRPRGIAGLRFDVRQIFLAPAPAQYRALLSQLAEPTTAVLVDPTFFGAFLLTGHPAHARPPVIYGGLTPLPLASPHVPPFGLGLQPMGGPLRRLDTTRNRALRFLVERVVFRPVQREVDALYRSVHARPANAFLLNWLSTVDAIVQFSVPAFEYPQPGAAVPTYFSGPLTRPTTAAVAADLPDWWDDLRTTTPVVHVTQGTIANSDLTALIRPTLDGLAGEDVLVVVTTGHRPVEELGPVPDNARVARFLPYDLLLPLVDVMVTNGGYGGVHYALAHGVPLVAAGVTEDKPEVCARVAWSGAGVNLRTGRPRARPVRRAVLEVLGSSSHRAAATVIAGQIARSRGVDELVAVIEDLDERRARAGRA</sequence>